<dbReference type="Gene3D" id="3.30.460.10">
    <property type="entry name" value="Beta Polymerase, domain 2"/>
    <property type="match status" value="1"/>
</dbReference>
<sequence length="180" mass="21009">MKSEIKIIKYDPNWIRTFELEKSHISSLLGEEAISIEHIGSTSIPGQDAKPIIDIFAGVSPFQEAAHYKSLFHSESYRYIQTDMSGRYLFSKYTSGTWSHNIHVIPFNDEFYIRNEFLLRDYLRAHPELMQEYGKIKKISAKNHGNTMEEYTRSKTEFIQKVIDAARTEKGLPLQNVWEN</sequence>
<comment type="caution">
    <text evidence="1">The sequence shown here is derived from an EMBL/GenBank/DDBJ whole genome shotgun (WGS) entry which is preliminary data.</text>
</comment>
<evidence type="ECO:0000313" key="2">
    <source>
        <dbReference type="Proteomes" id="UP000626844"/>
    </source>
</evidence>
<keyword evidence="2" id="KW-1185">Reference proteome</keyword>
<proteinExistence type="predicted"/>
<accession>A0A926NF37</accession>
<dbReference type="SUPFAM" id="SSF81301">
    <property type="entry name" value="Nucleotidyltransferase"/>
    <property type="match status" value="1"/>
</dbReference>
<reference evidence="1" key="1">
    <citation type="submission" date="2020-09" db="EMBL/GenBank/DDBJ databases">
        <title>A novel bacterium of genus Bacillus, isolated from South China Sea.</title>
        <authorList>
            <person name="Huang H."/>
            <person name="Mo K."/>
            <person name="Hu Y."/>
        </authorList>
    </citation>
    <scope>NUCLEOTIDE SEQUENCE</scope>
    <source>
        <strain evidence="1">IB182487</strain>
    </source>
</reference>
<dbReference type="PANTHER" id="PTHR34822:SF1">
    <property type="entry name" value="GRPB FAMILY PROTEIN"/>
    <property type="match status" value="1"/>
</dbReference>
<organism evidence="1 2">
    <name type="scientific">Metabacillus arenae</name>
    <dbReference type="NCBI Taxonomy" id="2771434"/>
    <lineage>
        <taxon>Bacteria</taxon>
        <taxon>Bacillati</taxon>
        <taxon>Bacillota</taxon>
        <taxon>Bacilli</taxon>
        <taxon>Bacillales</taxon>
        <taxon>Bacillaceae</taxon>
        <taxon>Metabacillus</taxon>
    </lineage>
</organism>
<dbReference type="InterPro" id="IPR007344">
    <property type="entry name" value="GrpB/CoaE"/>
</dbReference>
<dbReference type="InterPro" id="IPR043519">
    <property type="entry name" value="NT_sf"/>
</dbReference>
<name>A0A926NF37_9BACI</name>
<dbReference type="AlphaFoldDB" id="A0A926NF37"/>
<gene>
    <name evidence="1" type="ORF">IC621_05350</name>
</gene>
<dbReference type="EMBL" id="JACXAI010000004">
    <property type="protein sequence ID" value="MBD1379650.1"/>
    <property type="molecule type" value="Genomic_DNA"/>
</dbReference>
<dbReference type="Pfam" id="PF04229">
    <property type="entry name" value="GrpB"/>
    <property type="match status" value="1"/>
</dbReference>
<dbReference type="Proteomes" id="UP000626844">
    <property type="component" value="Unassembled WGS sequence"/>
</dbReference>
<dbReference type="RefSeq" id="WP_191156492.1">
    <property type="nucleotide sequence ID" value="NZ_JACXAI010000004.1"/>
</dbReference>
<evidence type="ECO:0000313" key="1">
    <source>
        <dbReference type="EMBL" id="MBD1379650.1"/>
    </source>
</evidence>
<protein>
    <submittedName>
        <fullName evidence="1">GrpB family protein</fullName>
    </submittedName>
</protein>
<dbReference type="PANTHER" id="PTHR34822">
    <property type="entry name" value="GRPB DOMAIN PROTEIN (AFU_ORTHOLOGUE AFUA_1G01530)"/>
    <property type="match status" value="1"/>
</dbReference>